<dbReference type="Pfam" id="PF13692">
    <property type="entry name" value="Glyco_trans_1_4"/>
    <property type="match status" value="1"/>
</dbReference>
<comment type="caution">
    <text evidence="5">The sequence shown here is derived from an EMBL/GenBank/DDBJ whole genome shotgun (WGS) entry which is preliminary data.</text>
</comment>
<dbReference type="FunFam" id="3.40.50.2000:FF:000069">
    <property type="entry name" value="Alpha-(1-6)-phosphatidylinositol monomannoside mannosyltransferase"/>
    <property type="match status" value="1"/>
</dbReference>
<evidence type="ECO:0000256" key="2">
    <source>
        <dbReference type="ARBA" id="ARBA00022679"/>
    </source>
</evidence>
<accession>A0A849BJY5</accession>
<evidence type="ECO:0000259" key="4">
    <source>
        <dbReference type="Pfam" id="PF13439"/>
    </source>
</evidence>
<name>A0A849BJY5_9ACTN</name>
<dbReference type="AlphaFoldDB" id="A0A849BJY5"/>
<dbReference type="EMBL" id="JABEMA010000163">
    <property type="protein sequence ID" value="NNH23579.1"/>
    <property type="molecule type" value="Genomic_DNA"/>
</dbReference>
<keyword evidence="1" id="KW-0328">Glycosyltransferase</keyword>
<evidence type="ECO:0000256" key="1">
    <source>
        <dbReference type="ARBA" id="ARBA00022676"/>
    </source>
</evidence>
<dbReference type="PANTHER" id="PTHR45947:SF3">
    <property type="entry name" value="SULFOQUINOVOSYL TRANSFERASE SQD2"/>
    <property type="match status" value="1"/>
</dbReference>
<feature type="compositionally biased region" description="Basic residues" evidence="3">
    <location>
        <begin position="392"/>
        <end position="404"/>
    </location>
</feature>
<evidence type="ECO:0000313" key="6">
    <source>
        <dbReference type="Proteomes" id="UP000555552"/>
    </source>
</evidence>
<dbReference type="PANTHER" id="PTHR45947">
    <property type="entry name" value="SULFOQUINOVOSYL TRANSFERASE SQD2"/>
    <property type="match status" value="1"/>
</dbReference>
<sequence length="404" mass="42741">MAGRTLVVTNDFPPRTGGIESFVLAVASRLPPGEVVVHTARQPGDREHDAGLAFPVVRDPARLLVPTPAVVARVARTAREHGCDRVWFGAAAPLALMAPALRRAGVRRVVATTHGHETWWASLPVARTALRAVGDRVDVLTALGPWCAARVARPLSARGRSRLQRLVPGVDAEVFRPGAGGGRVRRELGLEGRPVVVCVSRMVARKGQDVLVRALPAVLAREPDAVLLLVGDGPGRRRVERLVRRLGVGSSVVLAGRVPWARTADHYAAGDVFAVPTRTRLLGLEPEALGICYLEAAASGLPVVVGDSGGAPDAVLPGRTGVVVDGRDGAAVADALVGLLRDPARARAWGAEGRRWVSAAWSWEGQVERLRALLDPSVPVPDGPDPALRLPPARRGRRARGQDA</sequence>
<feature type="region of interest" description="Disordered" evidence="3">
    <location>
        <begin position="378"/>
        <end position="404"/>
    </location>
</feature>
<dbReference type="GO" id="GO:1901137">
    <property type="term" value="P:carbohydrate derivative biosynthetic process"/>
    <property type="evidence" value="ECO:0007669"/>
    <property type="project" value="UniProtKB-ARBA"/>
</dbReference>
<gene>
    <name evidence="5" type="ORF">HLB09_10850</name>
</gene>
<keyword evidence="2 5" id="KW-0808">Transferase</keyword>
<dbReference type="Pfam" id="PF13439">
    <property type="entry name" value="Glyco_transf_4"/>
    <property type="match status" value="1"/>
</dbReference>
<dbReference type="GO" id="GO:0016758">
    <property type="term" value="F:hexosyltransferase activity"/>
    <property type="evidence" value="ECO:0007669"/>
    <property type="project" value="TreeGrafter"/>
</dbReference>
<protein>
    <submittedName>
        <fullName evidence="5">Glycosyltransferase family 4 protein</fullName>
    </submittedName>
</protein>
<dbReference type="RefSeq" id="WP_171203386.1">
    <property type="nucleotide sequence ID" value="NZ_BAAANP010000008.1"/>
</dbReference>
<dbReference type="InterPro" id="IPR050194">
    <property type="entry name" value="Glycosyltransferase_grp1"/>
</dbReference>
<keyword evidence="6" id="KW-1185">Reference proteome</keyword>
<evidence type="ECO:0000313" key="5">
    <source>
        <dbReference type="EMBL" id="NNH23579.1"/>
    </source>
</evidence>
<dbReference type="InterPro" id="IPR028098">
    <property type="entry name" value="Glyco_trans_4-like_N"/>
</dbReference>
<dbReference type="Gene3D" id="3.40.50.2000">
    <property type="entry name" value="Glycogen Phosphorylase B"/>
    <property type="match status" value="2"/>
</dbReference>
<evidence type="ECO:0000256" key="3">
    <source>
        <dbReference type="SAM" id="MobiDB-lite"/>
    </source>
</evidence>
<dbReference type="CDD" id="cd03801">
    <property type="entry name" value="GT4_PimA-like"/>
    <property type="match status" value="1"/>
</dbReference>
<organism evidence="5 6">
    <name type="scientific">Pseudokineococcus marinus</name>
    <dbReference type="NCBI Taxonomy" id="351215"/>
    <lineage>
        <taxon>Bacteria</taxon>
        <taxon>Bacillati</taxon>
        <taxon>Actinomycetota</taxon>
        <taxon>Actinomycetes</taxon>
        <taxon>Kineosporiales</taxon>
        <taxon>Kineosporiaceae</taxon>
        <taxon>Pseudokineococcus</taxon>
    </lineage>
</organism>
<feature type="domain" description="Glycosyltransferase subfamily 4-like N-terminal" evidence="4">
    <location>
        <begin position="17"/>
        <end position="173"/>
    </location>
</feature>
<dbReference type="SUPFAM" id="SSF53756">
    <property type="entry name" value="UDP-Glycosyltransferase/glycogen phosphorylase"/>
    <property type="match status" value="1"/>
</dbReference>
<reference evidence="5 6" key="1">
    <citation type="submission" date="2020-05" db="EMBL/GenBank/DDBJ databases">
        <title>MicrobeNet Type strains.</title>
        <authorList>
            <person name="Nicholson A.C."/>
        </authorList>
    </citation>
    <scope>NUCLEOTIDE SEQUENCE [LARGE SCALE GENOMIC DNA]</scope>
    <source>
        <strain evidence="5 6">JCM 14547</strain>
    </source>
</reference>
<proteinExistence type="predicted"/>
<dbReference type="Proteomes" id="UP000555552">
    <property type="component" value="Unassembled WGS sequence"/>
</dbReference>